<keyword evidence="4" id="KW-1185">Reference proteome</keyword>
<dbReference type="InterPro" id="IPR014153">
    <property type="entry name" value="Ds_break_AddB"/>
</dbReference>
<evidence type="ECO:0000259" key="2">
    <source>
        <dbReference type="Pfam" id="PF12705"/>
    </source>
</evidence>
<feature type="domain" description="PD-(D/E)XK endonuclease-like" evidence="2">
    <location>
        <begin position="722"/>
        <end position="915"/>
    </location>
</feature>
<name>A0A1I5V7S2_9RHOB</name>
<dbReference type="STRING" id="93684.SAMN05421853_101376"/>
<evidence type="ECO:0000256" key="1">
    <source>
        <dbReference type="SAM" id="MobiDB-lite"/>
    </source>
</evidence>
<dbReference type="Pfam" id="PF12705">
    <property type="entry name" value="PDDEXK_1"/>
    <property type="match status" value="1"/>
</dbReference>
<protein>
    <submittedName>
        <fullName evidence="3">Double-strand break repair protein AddB</fullName>
    </submittedName>
</protein>
<dbReference type="InterPro" id="IPR011604">
    <property type="entry name" value="PDDEXK-like_dom_sf"/>
</dbReference>
<dbReference type="Proteomes" id="UP000243106">
    <property type="component" value="Unassembled WGS sequence"/>
</dbReference>
<dbReference type="RefSeq" id="WP_093009076.1">
    <property type="nucleotide sequence ID" value="NZ_FOXV01000001.1"/>
</dbReference>
<organism evidence="3 4">
    <name type="scientific">Roseivivax halotolerans</name>
    <dbReference type="NCBI Taxonomy" id="93684"/>
    <lineage>
        <taxon>Bacteria</taxon>
        <taxon>Pseudomonadati</taxon>
        <taxon>Pseudomonadota</taxon>
        <taxon>Alphaproteobacteria</taxon>
        <taxon>Rhodobacterales</taxon>
        <taxon>Roseobacteraceae</taxon>
        <taxon>Roseivivax</taxon>
    </lineage>
</organism>
<gene>
    <name evidence="3" type="ORF">SAMN05421853_101376</name>
</gene>
<proteinExistence type="predicted"/>
<evidence type="ECO:0000313" key="4">
    <source>
        <dbReference type="Proteomes" id="UP000243106"/>
    </source>
</evidence>
<sequence length="986" mass="108687">MIFENEAKPRLFGMPPGADFAAELVSGLRRRVAHMSPETMARTELYANSGRMARRIEACFADGPPSFLPRIRLLTDTAEPGLRALLPEPVSPLRRRLELTSLVSRLLDQDPDLAPRSALFDLSDSLAGLMEEMQIEGVPPEAIATLDVEDQSGHWERALGFLRIVQDYFDATHPEPDAAALQRRAVAARIARWQTFPPEHPVVVAGSTGSRGTTHEMMVEVARLPQGAVILPGFDFDMPRHVWDQLIDDLPRADKSQPGEDHPQFRFARLLRDLGASPADVKPWGGPAPAPGRNRLVSLALRPAPVTDQWLTEGPELPPLGAATEQVTLLEAAHPREEAVAIAMRLREAAERGQNAALITPDRVLTRQVTAALDRWGIVPDDSAGQPAQLSPPGRLLRQVAALFHEDLTAETLLALLKHPLCHAGDTPKEDRSAHTRAVPALEAHIRRKGLPYPDAESLRAWGERCGHAAWADWLARTVCDRKITGHQQLGEWIAAHQALAEAVSAGSQGAGPRALWDKEAGRTLHSVMEALTREADAGADLSARDYADLFRAVLSREEVRNPDSVHTGIRIWGAIEARVMGADLMILGGLNEGSWPEMPKPDPWLNRRMRADAGLTLPERRIGLAAHDFQQAIGAREVWLTRATKSDDADTVPSRWLNRITNLMAGLPERGGDVALKAMRARGRDWLRKVHALETPIAAPTAKRPSPRPPSEARPRSLRLTQVKTLIRDPYAIYARNVLRLMPLNPLMQAPDALLRGIVTHDALEAFGKAMRDEGLQPTAETFLLHVTRALAEKVPFPLARQLWHARMRRVAGSFAQDEAARQARAGLAHIEAEGEARLELLDFTLTTRADRIDIDDRGGAYLYDYKTGNPPQPKEQKFFDKQLLLTAAMIERQAFDGLRPRFIADARYIGLGSNAGEVPAPLDEEPPAKVWSDLEALIARYLDAGQGFTARRAMLLDSGSSDYDDLSRLGEWSVSDKANSEEVS</sequence>
<feature type="region of interest" description="Disordered" evidence="1">
    <location>
        <begin position="698"/>
        <end position="717"/>
    </location>
</feature>
<dbReference type="SUPFAM" id="SSF52540">
    <property type="entry name" value="P-loop containing nucleoside triphosphate hydrolases"/>
    <property type="match status" value="1"/>
</dbReference>
<accession>A0A1I5V7S2</accession>
<dbReference type="AlphaFoldDB" id="A0A1I5V7S2"/>
<reference evidence="4" key="1">
    <citation type="submission" date="2016-10" db="EMBL/GenBank/DDBJ databases">
        <authorList>
            <person name="Varghese N."/>
            <person name="Submissions S."/>
        </authorList>
    </citation>
    <scope>NUCLEOTIDE SEQUENCE [LARGE SCALE GENOMIC DNA]</scope>
    <source>
        <strain evidence="4">JCM 10271</strain>
    </source>
</reference>
<evidence type="ECO:0000313" key="3">
    <source>
        <dbReference type="EMBL" id="SFQ03462.1"/>
    </source>
</evidence>
<dbReference type="NCBIfam" id="TIGR02786">
    <property type="entry name" value="addB_alphas"/>
    <property type="match status" value="1"/>
</dbReference>
<dbReference type="InterPro" id="IPR027417">
    <property type="entry name" value="P-loop_NTPase"/>
</dbReference>
<dbReference type="Gene3D" id="3.90.320.10">
    <property type="match status" value="1"/>
</dbReference>
<dbReference type="InterPro" id="IPR038726">
    <property type="entry name" value="PDDEXK_AddAB-type"/>
</dbReference>
<dbReference type="EMBL" id="FOXV01000001">
    <property type="protein sequence ID" value="SFQ03462.1"/>
    <property type="molecule type" value="Genomic_DNA"/>
</dbReference>